<dbReference type="Proteomes" id="UP000800041">
    <property type="component" value="Unassembled WGS sequence"/>
</dbReference>
<evidence type="ECO:0000256" key="1">
    <source>
        <dbReference type="SAM" id="MobiDB-lite"/>
    </source>
</evidence>
<reference evidence="2" key="1">
    <citation type="journal article" date="2020" name="Stud. Mycol.">
        <title>101 Dothideomycetes genomes: a test case for predicting lifestyles and emergence of pathogens.</title>
        <authorList>
            <person name="Haridas S."/>
            <person name="Albert R."/>
            <person name="Binder M."/>
            <person name="Bloem J."/>
            <person name="Labutti K."/>
            <person name="Salamov A."/>
            <person name="Andreopoulos B."/>
            <person name="Baker S."/>
            <person name="Barry K."/>
            <person name="Bills G."/>
            <person name="Bluhm B."/>
            <person name="Cannon C."/>
            <person name="Castanera R."/>
            <person name="Culley D."/>
            <person name="Daum C."/>
            <person name="Ezra D."/>
            <person name="Gonzalez J."/>
            <person name="Henrissat B."/>
            <person name="Kuo A."/>
            <person name="Liang C."/>
            <person name="Lipzen A."/>
            <person name="Lutzoni F."/>
            <person name="Magnuson J."/>
            <person name="Mondo S."/>
            <person name="Nolan M."/>
            <person name="Ohm R."/>
            <person name="Pangilinan J."/>
            <person name="Park H.-J."/>
            <person name="Ramirez L."/>
            <person name="Alfaro M."/>
            <person name="Sun H."/>
            <person name="Tritt A."/>
            <person name="Yoshinaga Y."/>
            <person name="Zwiers L.-H."/>
            <person name="Turgeon B."/>
            <person name="Goodwin S."/>
            <person name="Spatafora J."/>
            <person name="Crous P."/>
            <person name="Grigoriev I."/>
        </authorList>
    </citation>
    <scope>NUCLEOTIDE SEQUENCE</scope>
    <source>
        <strain evidence="2">CBS 113979</strain>
    </source>
</reference>
<feature type="compositionally biased region" description="Polar residues" evidence="1">
    <location>
        <begin position="35"/>
        <end position="48"/>
    </location>
</feature>
<evidence type="ECO:0000313" key="2">
    <source>
        <dbReference type="EMBL" id="KAF1982232.1"/>
    </source>
</evidence>
<sequence length="161" mass="18654">MPSSTTHFRHQDPTTKSKVGIDQIPHQAKKPKLPLQQTFPPNQPNQSPGPVRYANPTLFTQYTAESELRKFPVSAPKREKKRKDQSRGKRAKRVHPRSHSTTLLSSFPSSLARLFVRPSPSPQKKKRVIQIQQKRKRRLSQFPSQLQRPCSMQLCRSKTYF</sequence>
<feature type="region of interest" description="Disordered" evidence="1">
    <location>
        <begin position="1"/>
        <end position="55"/>
    </location>
</feature>
<accession>A0A6G1GN32</accession>
<keyword evidence="3" id="KW-1185">Reference proteome</keyword>
<evidence type="ECO:0000313" key="3">
    <source>
        <dbReference type="Proteomes" id="UP000800041"/>
    </source>
</evidence>
<feature type="region of interest" description="Disordered" evidence="1">
    <location>
        <begin position="69"/>
        <end position="103"/>
    </location>
</feature>
<proteinExistence type="predicted"/>
<feature type="compositionally biased region" description="Basic residues" evidence="1">
    <location>
        <begin position="78"/>
        <end position="98"/>
    </location>
</feature>
<gene>
    <name evidence="2" type="ORF">K402DRAFT_206223</name>
</gene>
<dbReference type="AlphaFoldDB" id="A0A6G1GN32"/>
<dbReference type="EMBL" id="ML977186">
    <property type="protein sequence ID" value="KAF1982232.1"/>
    <property type="molecule type" value="Genomic_DNA"/>
</dbReference>
<organism evidence="2 3">
    <name type="scientific">Aulographum hederae CBS 113979</name>
    <dbReference type="NCBI Taxonomy" id="1176131"/>
    <lineage>
        <taxon>Eukaryota</taxon>
        <taxon>Fungi</taxon>
        <taxon>Dikarya</taxon>
        <taxon>Ascomycota</taxon>
        <taxon>Pezizomycotina</taxon>
        <taxon>Dothideomycetes</taxon>
        <taxon>Pleosporomycetidae</taxon>
        <taxon>Aulographales</taxon>
        <taxon>Aulographaceae</taxon>
    </lineage>
</organism>
<protein>
    <submittedName>
        <fullName evidence="2">Uncharacterized protein</fullName>
    </submittedName>
</protein>
<name>A0A6G1GN32_9PEZI</name>